<feature type="compositionally biased region" description="Basic residues" evidence="1">
    <location>
        <begin position="1"/>
        <end position="10"/>
    </location>
</feature>
<gene>
    <name evidence="2" type="ORF">ABT39_MTgene5025</name>
</gene>
<geneLocation type="mitochondrion" evidence="2"/>
<dbReference type="EMBL" id="LKAM01000006">
    <property type="protein sequence ID" value="KUM48029.1"/>
    <property type="molecule type" value="Genomic_DNA"/>
</dbReference>
<reference evidence="2" key="1">
    <citation type="journal article" date="2015" name="Genome Biol. Evol.">
        <title>Organellar Genomes of White Spruce (Picea glauca): Assembly and Annotation.</title>
        <authorList>
            <person name="Jackman S.D."/>
            <person name="Warren R.L."/>
            <person name="Gibb E.A."/>
            <person name="Vandervalk B.P."/>
            <person name="Mohamadi H."/>
            <person name="Chu J."/>
            <person name="Raymond A."/>
            <person name="Pleasance S."/>
            <person name="Coope R."/>
            <person name="Wildung M.R."/>
            <person name="Ritland C.E."/>
            <person name="Bousquet J."/>
            <person name="Jones S.J."/>
            <person name="Bohlmann J."/>
            <person name="Birol I."/>
        </authorList>
    </citation>
    <scope>NUCLEOTIDE SEQUENCE [LARGE SCALE GENOMIC DNA]</scope>
    <source>
        <tissue evidence="2">Flushing bud</tissue>
    </source>
</reference>
<proteinExistence type="predicted"/>
<name>A0A101LZ43_PICGL</name>
<protein>
    <submittedName>
        <fullName evidence="2">Uncharacterized protein</fullName>
    </submittedName>
</protein>
<comment type="caution">
    <text evidence="2">The sequence shown here is derived from an EMBL/GenBank/DDBJ whole genome shotgun (WGS) entry which is preliminary data.</text>
</comment>
<organism evidence="2">
    <name type="scientific">Picea glauca</name>
    <name type="common">White spruce</name>
    <name type="synonym">Pinus glauca</name>
    <dbReference type="NCBI Taxonomy" id="3330"/>
    <lineage>
        <taxon>Eukaryota</taxon>
        <taxon>Viridiplantae</taxon>
        <taxon>Streptophyta</taxon>
        <taxon>Embryophyta</taxon>
        <taxon>Tracheophyta</taxon>
        <taxon>Spermatophyta</taxon>
        <taxon>Pinopsida</taxon>
        <taxon>Pinidae</taxon>
        <taxon>Conifers I</taxon>
        <taxon>Pinales</taxon>
        <taxon>Pinaceae</taxon>
        <taxon>Picea</taxon>
    </lineage>
</organism>
<dbReference type="AlphaFoldDB" id="A0A101LZ43"/>
<evidence type="ECO:0000256" key="1">
    <source>
        <dbReference type="SAM" id="MobiDB-lite"/>
    </source>
</evidence>
<accession>A0A101LZ43</accession>
<evidence type="ECO:0000313" key="2">
    <source>
        <dbReference type="EMBL" id="KUM48029.1"/>
    </source>
</evidence>
<feature type="region of interest" description="Disordered" evidence="1">
    <location>
        <begin position="1"/>
        <end position="36"/>
    </location>
</feature>
<sequence length="36" mass="4128">MSQTNMRKHNMSQPKMQIMPPHDATPTGFPIMITKT</sequence>
<keyword evidence="2" id="KW-0496">Mitochondrion</keyword>